<evidence type="ECO:0000256" key="1">
    <source>
        <dbReference type="ARBA" id="ARBA00022723"/>
    </source>
</evidence>
<keyword evidence="4" id="KW-0804">Transcription</keyword>
<dbReference type="GO" id="GO:0000981">
    <property type="term" value="F:DNA-binding transcription factor activity, RNA polymerase II-specific"/>
    <property type="evidence" value="ECO:0007669"/>
    <property type="project" value="InterPro"/>
</dbReference>
<sequence>MATPTTMKQVCDNCRRRKLKCNRQIPCDRCRSALLECKYTDILQRKGPKFRTFYPRASVSSFGDESPCSSSFSTPPHSSFSGDFDYSLPPLPTPPLLLPGPVMPPDDSFWGCPYGRQVAQARLPSLVILAHVNVYLKYLYPIMPVFRPNQVLADSTEPECLAPSRYAFIVALCAATHIQLKLDGPTHHDISDEDRPLYNDGILVSGEDLLSEAVNARLSYDFIESPSIDDLLTAFYLFASYGNLDKQDAAWYYLSQAVSMAITLGLNQESTYCHFDAGEAEQRRRIFWLLFVTERAYSLQQTKPVMLRASIRKPEVFNGDDPILAYGFLNLINLFEKLTPDLYDWMSSGLGGEAVGQALTSSILRDLSSPISLEGVLETQQVDILVTQQWLRAAMCKLASSGSLQKPPRSPGMHPPQVPIATGKSTMEVLGAVSQAAIDSHGIGMEQKLFDIGTCVSDVARTMRPTTATRVAASTVDGKELLWGILSTLSRIRGSQSHLFPVLLEQAGDVLGFESPAISRFLAPPSAHEVPSAKNDYWQLVTADYRDGNEQS</sequence>
<dbReference type="SUPFAM" id="SSF57701">
    <property type="entry name" value="Zn2/Cys6 DNA-binding domain"/>
    <property type="match status" value="1"/>
</dbReference>
<dbReference type="SMART" id="SM00906">
    <property type="entry name" value="Fungal_trans"/>
    <property type="match status" value="1"/>
</dbReference>
<evidence type="ECO:0000313" key="7">
    <source>
        <dbReference type="EMBL" id="PGH17296.1"/>
    </source>
</evidence>
<dbReference type="InterPro" id="IPR050797">
    <property type="entry name" value="Carb_Metab_Trans_Reg"/>
</dbReference>
<dbReference type="PANTHER" id="PTHR31668">
    <property type="entry name" value="GLUCOSE TRANSPORT TRANSCRIPTION REGULATOR RGT1-RELATED-RELATED"/>
    <property type="match status" value="1"/>
</dbReference>
<evidence type="ECO:0000313" key="8">
    <source>
        <dbReference type="Proteomes" id="UP000223968"/>
    </source>
</evidence>
<feature type="domain" description="Zn(2)-C6 fungal-type" evidence="6">
    <location>
        <begin position="10"/>
        <end position="39"/>
    </location>
</feature>
<keyword evidence="8" id="KW-1185">Reference proteome</keyword>
<accession>A0A2B7Y700</accession>
<evidence type="ECO:0000256" key="5">
    <source>
        <dbReference type="ARBA" id="ARBA00023242"/>
    </source>
</evidence>
<evidence type="ECO:0000259" key="6">
    <source>
        <dbReference type="PROSITE" id="PS50048"/>
    </source>
</evidence>
<evidence type="ECO:0000256" key="2">
    <source>
        <dbReference type="ARBA" id="ARBA00023015"/>
    </source>
</evidence>
<dbReference type="STRING" id="1447875.A0A2B7Y700"/>
<dbReference type="EMBL" id="PDNB01000011">
    <property type="protein sequence ID" value="PGH17296.1"/>
    <property type="molecule type" value="Genomic_DNA"/>
</dbReference>
<organism evidence="7 8">
    <name type="scientific">Helicocarpus griseus UAMH5409</name>
    <dbReference type="NCBI Taxonomy" id="1447875"/>
    <lineage>
        <taxon>Eukaryota</taxon>
        <taxon>Fungi</taxon>
        <taxon>Dikarya</taxon>
        <taxon>Ascomycota</taxon>
        <taxon>Pezizomycotina</taxon>
        <taxon>Eurotiomycetes</taxon>
        <taxon>Eurotiomycetidae</taxon>
        <taxon>Onygenales</taxon>
        <taxon>Ajellomycetaceae</taxon>
        <taxon>Helicocarpus</taxon>
    </lineage>
</organism>
<dbReference type="Pfam" id="PF00172">
    <property type="entry name" value="Zn_clus"/>
    <property type="match status" value="1"/>
</dbReference>
<dbReference type="SMART" id="SM00066">
    <property type="entry name" value="GAL4"/>
    <property type="match status" value="1"/>
</dbReference>
<dbReference type="PROSITE" id="PS50048">
    <property type="entry name" value="ZN2_CY6_FUNGAL_2"/>
    <property type="match status" value="1"/>
</dbReference>
<dbReference type="InterPro" id="IPR036864">
    <property type="entry name" value="Zn2-C6_fun-type_DNA-bd_sf"/>
</dbReference>
<keyword evidence="1" id="KW-0479">Metal-binding</keyword>
<comment type="caution">
    <text evidence="7">The sequence shown here is derived from an EMBL/GenBank/DDBJ whole genome shotgun (WGS) entry which is preliminary data.</text>
</comment>
<evidence type="ECO:0000256" key="3">
    <source>
        <dbReference type="ARBA" id="ARBA00023125"/>
    </source>
</evidence>
<dbReference type="OrthoDB" id="4132249at2759"/>
<reference evidence="7 8" key="1">
    <citation type="submission" date="2017-10" db="EMBL/GenBank/DDBJ databases">
        <title>Comparative genomics in systemic dimorphic fungi from Ajellomycetaceae.</title>
        <authorList>
            <person name="Munoz J.F."/>
            <person name="Mcewen J.G."/>
            <person name="Clay O.K."/>
            <person name="Cuomo C.A."/>
        </authorList>
    </citation>
    <scope>NUCLEOTIDE SEQUENCE [LARGE SCALE GENOMIC DNA]</scope>
    <source>
        <strain evidence="7 8">UAMH5409</strain>
    </source>
</reference>
<dbReference type="Proteomes" id="UP000223968">
    <property type="component" value="Unassembled WGS sequence"/>
</dbReference>
<keyword evidence="2" id="KW-0805">Transcription regulation</keyword>
<proteinExistence type="predicted"/>
<keyword evidence="5" id="KW-0539">Nucleus</keyword>
<name>A0A2B7Y700_9EURO</name>
<dbReference type="Pfam" id="PF04082">
    <property type="entry name" value="Fungal_trans"/>
    <property type="match status" value="1"/>
</dbReference>
<dbReference type="GO" id="GO:0008270">
    <property type="term" value="F:zinc ion binding"/>
    <property type="evidence" value="ECO:0007669"/>
    <property type="project" value="InterPro"/>
</dbReference>
<protein>
    <recommendedName>
        <fullName evidence="6">Zn(2)-C6 fungal-type domain-containing protein</fullName>
    </recommendedName>
</protein>
<evidence type="ECO:0000256" key="4">
    <source>
        <dbReference type="ARBA" id="ARBA00023163"/>
    </source>
</evidence>
<dbReference type="PROSITE" id="PS00463">
    <property type="entry name" value="ZN2_CY6_FUNGAL_1"/>
    <property type="match status" value="1"/>
</dbReference>
<dbReference type="GO" id="GO:0003677">
    <property type="term" value="F:DNA binding"/>
    <property type="evidence" value="ECO:0007669"/>
    <property type="project" value="UniProtKB-KW"/>
</dbReference>
<gene>
    <name evidence="7" type="ORF">AJ79_01180</name>
</gene>
<dbReference type="PANTHER" id="PTHR31668:SF19">
    <property type="entry name" value="ZN(2)-C6 FUNGAL-TYPE DOMAIN-CONTAINING PROTEIN-RELATED"/>
    <property type="match status" value="1"/>
</dbReference>
<keyword evidence="3" id="KW-0238">DNA-binding</keyword>
<dbReference type="CDD" id="cd12148">
    <property type="entry name" value="fungal_TF_MHR"/>
    <property type="match status" value="1"/>
</dbReference>
<dbReference type="Gene3D" id="4.10.240.10">
    <property type="entry name" value="Zn(2)-C6 fungal-type DNA-binding domain"/>
    <property type="match status" value="1"/>
</dbReference>
<dbReference type="AlphaFoldDB" id="A0A2B7Y700"/>
<dbReference type="InterPro" id="IPR001138">
    <property type="entry name" value="Zn2Cys6_DnaBD"/>
</dbReference>
<dbReference type="InterPro" id="IPR007219">
    <property type="entry name" value="XnlR_reg_dom"/>
</dbReference>
<dbReference type="CDD" id="cd00067">
    <property type="entry name" value="GAL4"/>
    <property type="match status" value="1"/>
</dbReference>
<dbReference type="GO" id="GO:0006351">
    <property type="term" value="P:DNA-templated transcription"/>
    <property type="evidence" value="ECO:0007669"/>
    <property type="project" value="InterPro"/>
</dbReference>